<evidence type="ECO:0000313" key="4">
    <source>
        <dbReference type="EMBL" id="CAA6808269.1"/>
    </source>
</evidence>
<feature type="domain" description="Transglycosylase SLT" evidence="3">
    <location>
        <begin position="104"/>
        <end position="203"/>
    </location>
</feature>
<feature type="region of interest" description="Disordered" evidence="2">
    <location>
        <begin position="67"/>
        <end position="94"/>
    </location>
</feature>
<dbReference type="SUPFAM" id="SSF53955">
    <property type="entry name" value="Lysozyme-like"/>
    <property type="match status" value="1"/>
</dbReference>
<proteinExistence type="inferred from homology"/>
<dbReference type="AlphaFoldDB" id="A0A6S6SLR8"/>
<evidence type="ECO:0000256" key="2">
    <source>
        <dbReference type="SAM" id="MobiDB-lite"/>
    </source>
</evidence>
<dbReference type="InterPro" id="IPR023346">
    <property type="entry name" value="Lysozyme-like_dom_sf"/>
</dbReference>
<accession>A0A6S6SLR8</accession>
<feature type="compositionally biased region" description="Basic residues" evidence="2">
    <location>
        <begin position="67"/>
        <end position="88"/>
    </location>
</feature>
<dbReference type="PANTHER" id="PTHR37423">
    <property type="entry name" value="SOLUBLE LYTIC MUREIN TRANSGLYCOSYLASE-RELATED"/>
    <property type="match status" value="1"/>
</dbReference>
<protein>
    <submittedName>
        <fullName evidence="4">Lytic transglycosylase</fullName>
    </submittedName>
</protein>
<dbReference type="InterPro" id="IPR008258">
    <property type="entry name" value="Transglycosylase_SLT_dom_1"/>
</dbReference>
<evidence type="ECO:0000256" key="1">
    <source>
        <dbReference type="ARBA" id="ARBA00007734"/>
    </source>
</evidence>
<dbReference type="Gene3D" id="1.10.530.10">
    <property type="match status" value="1"/>
</dbReference>
<dbReference type="EMBL" id="CACVAY010000036">
    <property type="protein sequence ID" value="CAA6808269.1"/>
    <property type="molecule type" value="Genomic_DNA"/>
</dbReference>
<dbReference type="Pfam" id="PF01464">
    <property type="entry name" value="SLT"/>
    <property type="match status" value="1"/>
</dbReference>
<reference evidence="4" key="1">
    <citation type="submission" date="2020-01" db="EMBL/GenBank/DDBJ databases">
        <authorList>
            <person name="Meier V. D."/>
            <person name="Meier V D."/>
        </authorList>
    </citation>
    <scope>NUCLEOTIDE SEQUENCE</scope>
    <source>
        <strain evidence="4">HLG_WM_MAG_07</strain>
    </source>
</reference>
<sequence length="227" mass="25824">MRKTVRQCYLVSFLFIVGFFLFGSAQIYAAVSYKTVYVYEKVGGGHLMTSKRIKKKGYSLIKKYKTRVTPKAKSKKKSSKKSSKKRSLSCRGMSARVNKHRRTIQVYSRVYGVEEALVHAIIKNESCYQKKAKSPVGAIGLMQLMPGTAKDMKISNPWDPEQNIQGGVKYISQMLSQFKGNKKHALAAYNAGPGKVRRYKGIPPYRETRGYVKKVMADYHRFKKNSP</sequence>
<name>A0A6S6SLR8_9GAMM</name>
<organism evidence="4">
    <name type="scientific">uncultured Thiotrichaceae bacterium</name>
    <dbReference type="NCBI Taxonomy" id="298394"/>
    <lineage>
        <taxon>Bacteria</taxon>
        <taxon>Pseudomonadati</taxon>
        <taxon>Pseudomonadota</taxon>
        <taxon>Gammaproteobacteria</taxon>
        <taxon>Thiotrichales</taxon>
        <taxon>Thiotrichaceae</taxon>
        <taxon>environmental samples</taxon>
    </lineage>
</organism>
<dbReference type="PANTHER" id="PTHR37423:SF2">
    <property type="entry name" value="MEMBRANE-BOUND LYTIC MUREIN TRANSGLYCOSYLASE C"/>
    <property type="match status" value="1"/>
</dbReference>
<evidence type="ECO:0000259" key="3">
    <source>
        <dbReference type="Pfam" id="PF01464"/>
    </source>
</evidence>
<gene>
    <name evidence="4" type="ORF">HELGO_WM12745</name>
</gene>
<dbReference type="CDD" id="cd00254">
    <property type="entry name" value="LT-like"/>
    <property type="match status" value="1"/>
</dbReference>
<comment type="similarity">
    <text evidence="1">Belongs to the transglycosylase Slt family.</text>
</comment>